<gene>
    <name evidence="1" type="ORF">KVG88_30260</name>
</gene>
<accession>A0ABS6QZK0</accession>
<evidence type="ECO:0000313" key="2">
    <source>
        <dbReference type="Proteomes" id="UP001049200"/>
    </source>
</evidence>
<dbReference type="RefSeq" id="WP_217873561.1">
    <property type="nucleotide sequence ID" value="NZ_JAHSTU010000014.1"/>
</dbReference>
<protein>
    <submittedName>
        <fullName evidence="1">Uncharacterized protein</fullName>
    </submittedName>
</protein>
<dbReference type="Proteomes" id="UP001049200">
    <property type="component" value="Unassembled WGS sequence"/>
</dbReference>
<proteinExistence type="predicted"/>
<keyword evidence="2" id="KW-1185">Reference proteome</keyword>
<reference evidence="1" key="1">
    <citation type="submission" date="2021-06" db="EMBL/GenBank/DDBJ databases">
        <title>Updating the genus Pseudomonas: Description of 43 new species and partition of the Pseudomonas putida group.</title>
        <authorList>
            <person name="Girard L."/>
            <person name="Lood C."/>
            <person name="Vandamme P."/>
            <person name="Rokni-Zadeh H."/>
            <person name="Van Noort V."/>
            <person name="Hofte M."/>
            <person name="Lavigne R."/>
            <person name="De Mot R."/>
        </authorList>
    </citation>
    <scope>NUCLEOTIDE SEQUENCE</scope>
    <source>
        <strain evidence="1">SWRI74</strain>
    </source>
</reference>
<comment type="caution">
    <text evidence="1">The sequence shown here is derived from an EMBL/GenBank/DDBJ whole genome shotgun (WGS) entry which is preliminary data.</text>
</comment>
<organism evidence="1 2">
    <name type="scientific">Pseudomonas azerbaijanoccidentalis</name>
    <dbReference type="NCBI Taxonomy" id="2842347"/>
    <lineage>
        <taxon>Bacteria</taxon>
        <taxon>Pseudomonadati</taxon>
        <taxon>Pseudomonadota</taxon>
        <taxon>Gammaproteobacteria</taxon>
        <taxon>Pseudomonadales</taxon>
        <taxon>Pseudomonadaceae</taxon>
        <taxon>Pseudomonas</taxon>
    </lineage>
</organism>
<dbReference type="EMBL" id="JAHSTU010000014">
    <property type="protein sequence ID" value="MBV4524360.1"/>
    <property type="molecule type" value="Genomic_DNA"/>
</dbReference>
<sequence>MLLDEATNEAHEGYINHAMLCRSCHPPTKRYCYEGGGLRDRYEAHYLMSLDLYARRAFLAQLEPIDPVRCESIKTLLIEIHQRNQADLC</sequence>
<name>A0ABS6QZK0_9PSED</name>
<evidence type="ECO:0000313" key="1">
    <source>
        <dbReference type="EMBL" id="MBV4524360.1"/>
    </source>
</evidence>